<dbReference type="GO" id="GO:0005634">
    <property type="term" value="C:nucleus"/>
    <property type="evidence" value="ECO:0007669"/>
    <property type="project" value="TreeGrafter"/>
</dbReference>
<dbReference type="Gene3D" id="3.30.200.20">
    <property type="entry name" value="Phosphorylase Kinase, domain 1"/>
    <property type="match status" value="1"/>
</dbReference>
<protein>
    <recommendedName>
        <fullName evidence="8">Protein kinase domain-containing protein</fullName>
    </recommendedName>
</protein>
<feature type="binding site" evidence="7">
    <location>
        <position position="147"/>
    </location>
    <ligand>
        <name>ATP</name>
        <dbReference type="ChEBI" id="CHEBI:30616"/>
    </ligand>
</feature>
<evidence type="ECO:0000256" key="3">
    <source>
        <dbReference type="ARBA" id="ARBA00022679"/>
    </source>
</evidence>
<organism evidence="9 10">
    <name type="scientific">Gambusia affinis</name>
    <name type="common">Western mosquitofish</name>
    <name type="synonym">Heterandria affinis</name>
    <dbReference type="NCBI Taxonomy" id="33528"/>
    <lineage>
        <taxon>Eukaryota</taxon>
        <taxon>Metazoa</taxon>
        <taxon>Chordata</taxon>
        <taxon>Craniata</taxon>
        <taxon>Vertebrata</taxon>
        <taxon>Euteleostomi</taxon>
        <taxon>Actinopterygii</taxon>
        <taxon>Neopterygii</taxon>
        <taxon>Teleostei</taxon>
        <taxon>Neoteleostei</taxon>
        <taxon>Acanthomorphata</taxon>
        <taxon>Ovalentaria</taxon>
        <taxon>Atherinomorphae</taxon>
        <taxon>Cyprinodontiformes</taxon>
        <taxon>Poeciliidae</taxon>
        <taxon>Poeciliinae</taxon>
        <taxon>Gambusia</taxon>
    </lineage>
</organism>
<dbReference type="Gene3D" id="1.10.510.10">
    <property type="entry name" value="Transferase(Phosphotransferase) domain 1"/>
    <property type="match status" value="1"/>
</dbReference>
<keyword evidence="4 7" id="KW-0547">Nucleotide-binding</keyword>
<comment type="caution">
    <text evidence="9">The sequence shown here is derived from an EMBL/GenBank/DDBJ whole genome shotgun (WGS) entry which is preliminary data.</text>
</comment>
<dbReference type="InterPro" id="IPR001245">
    <property type="entry name" value="Ser-Thr/Tyr_kinase_cat_dom"/>
</dbReference>
<dbReference type="PANTHER" id="PTHR46485:SF2">
    <property type="entry name" value="PROTEIN KINASE DOMAIN-CONTAINING PROTEIN"/>
    <property type="match status" value="1"/>
</dbReference>
<dbReference type="InterPro" id="IPR000719">
    <property type="entry name" value="Prot_kinase_dom"/>
</dbReference>
<name>A0A315V6K9_GAMAF</name>
<dbReference type="FunFam" id="1.10.510.10:FF:000202">
    <property type="entry name" value="Dual specificity testis-specific protein kinase 2"/>
    <property type="match status" value="1"/>
</dbReference>
<evidence type="ECO:0000256" key="2">
    <source>
        <dbReference type="ARBA" id="ARBA00022527"/>
    </source>
</evidence>
<comment type="similarity">
    <text evidence="1">Belongs to the protein kinase superfamily. TKL Ser/Thr protein kinase family.</text>
</comment>
<reference evidence="9 10" key="1">
    <citation type="journal article" date="2018" name="G3 (Bethesda)">
        <title>A High-Quality Reference Genome for the Invasive Mosquitofish Gambusia affinis Using a Chicago Library.</title>
        <authorList>
            <person name="Hoffberg S.L."/>
            <person name="Troendle N.J."/>
            <person name="Glenn T.C."/>
            <person name="Mahmud O."/>
            <person name="Louha S."/>
            <person name="Chalopin D."/>
            <person name="Bennetzen J.L."/>
            <person name="Mauricio R."/>
        </authorList>
    </citation>
    <scope>NUCLEOTIDE SEQUENCE [LARGE SCALE GENOMIC DNA]</scope>
    <source>
        <strain evidence="9">NE01/NJP1002.9</strain>
        <tissue evidence="9">Muscle</tissue>
    </source>
</reference>
<evidence type="ECO:0000256" key="1">
    <source>
        <dbReference type="ARBA" id="ARBA00005843"/>
    </source>
</evidence>
<keyword evidence="6 7" id="KW-0067">ATP-binding</keyword>
<dbReference type="Pfam" id="PF07714">
    <property type="entry name" value="PK_Tyr_Ser-Thr"/>
    <property type="match status" value="1"/>
</dbReference>
<dbReference type="PANTHER" id="PTHR46485">
    <property type="entry name" value="LIM DOMAIN KINASE 1"/>
    <property type="match status" value="1"/>
</dbReference>
<dbReference type="PRINTS" id="PR00109">
    <property type="entry name" value="TYRKINASE"/>
</dbReference>
<gene>
    <name evidence="9" type="ORF">CCH79_00009947</name>
</gene>
<dbReference type="GO" id="GO:0030036">
    <property type="term" value="P:actin cytoskeleton organization"/>
    <property type="evidence" value="ECO:0007669"/>
    <property type="project" value="TreeGrafter"/>
</dbReference>
<evidence type="ECO:0000259" key="8">
    <source>
        <dbReference type="PROSITE" id="PS50011"/>
    </source>
</evidence>
<dbReference type="Proteomes" id="UP000250572">
    <property type="component" value="Unassembled WGS sequence"/>
</dbReference>
<dbReference type="GO" id="GO:0004674">
    <property type="term" value="F:protein serine/threonine kinase activity"/>
    <property type="evidence" value="ECO:0007669"/>
    <property type="project" value="UniProtKB-KW"/>
</dbReference>
<dbReference type="GO" id="GO:0005737">
    <property type="term" value="C:cytoplasm"/>
    <property type="evidence" value="ECO:0007669"/>
    <property type="project" value="TreeGrafter"/>
</dbReference>
<keyword evidence="3" id="KW-0808">Transferase</keyword>
<evidence type="ECO:0000313" key="10">
    <source>
        <dbReference type="Proteomes" id="UP000250572"/>
    </source>
</evidence>
<keyword evidence="5" id="KW-0418">Kinase</keyword>
<dbReference type="InterPro" id="IPR011009">
    <property type="entry name" value="Kinase-like_dom_sf"/>
</dbReference>
<dbReference type="FunFam" id="3.30.200.20:FF:000361">
    <property type="entry name" value="Dual specificity testis-specific protein kinase 1"/>
    <property type="match status" value="1"/>
</dbReference>
<dbReference type="InterPro" id="IPR050940">
    <property type="entry name" value="Actin_reg-Ser/Thr_kinase"/>
</dbReference>
<evidence type="ECO:0000256" key="4">
    <source>
        <dbReference type="ARBA" id="ARBA00022741"/>
    </source>
</evidence>
<dbReference type="AlphaFoldDB" id="A0A315V6K9"/>
<sequence length="390" mass="44694">MKQRRTDQLSQQWVPVQTVDHLNELNHRGKRKENSQIVPPGPDLISKGLLCEAEALKLGTCSSEEELRFKDVSRMCDVDSSSEPSSPTLYGESSDRYYHVDRWQKLRTAVRKLEFWENFRAELIGSGFFSRVYKVIHSTTRKMMVVKIYKNDVDQDSIVREISLLQKLSHPNVVRYLGICVKEDKLYPILEYVNGGCLEELLARKDVPLCWREKVDLACDISRGMIYLHYKNIYHRDLNSKNCLVRVTPRGWEALVTDFGLAREVVELPVKDPGRKLSLVGSAFWMAPEMLRGEPYDRKVDVFSFGIVLCEILARIPADPEILPRTQDYGLDVKAFGELVPDCPRRLLELAASCCMVESFRRPAFTELLDELSEAAEGLEPPPKPDLTAR</sequence>
<proteinExistence type="inferred from homology"/>
<dbReference type="PROSITE" id="PS00107">
    <property type="entry name" value="PROTEIN_KINASE_ATP"/>
    <property type="match status" value="1"/>
</dbReference>
<dbReference type="STRING" id="33528.ENSGAFP00000019830"/>
<evidence type="ECO:0000313" key="9">
    <source>
        <dbReference type="EMBL" id="PWA18415.1"/>
    </source>
</evidence>
<keyword evidence="2" id="KW-0723">Serine/threonine-protein kinase</keyword>
<evidence type="ECO:0000256" key="5">
    <source>
        <dbReference type="ARBA" id="ARBA00022777"/>
    </source>
</evidence>
<dbReference type="PROSITE" id="PS50011">
    <property type="entry name" value="PROTEIN_KINASE_DOM"/>
    <property type="match status" value="1"/>
</dbReference>
<dbReference type="CDD" id="cd14156">
    <property type="entry name" value="PKc_LIMK_like_unk"/>
    <property type="match status" value="1"/>
</dbReference>
<accession>A0A315V6K9</accession>
<evidence type="ECO:0000256" key="7">
    <source>
        <dbReference type="PROSITE-ProRule" id="PRU10141"/>
    </source>
</evidence>
<dbReference type="EMBL" id="NHOQ01002301">
    <property type="protein sequence ID" value="PWA18415.1"/>
    <property type="molecule type" value="Genomic_DNA"/>
</dbReference>
<evidence type="ECO:0000256" key="6">
    <source>
        <dbReference type="ARBA" id="ARBA00022840"/>
    </source>
</evidence>
<dbReference type="SUPFAM" id="SSF56112">
    <property type="entry name" value="Protein kinase-like (PK-like)"/>
    <property type="match status" value="1"/>
</dbReference>
<keyword evidence="10" id="KW-1185">Reference proteome</keyword>
<dbReference type="InterPro" id="IPR017441">
    <property type="entry name" value="Protein_kinase_ATP_BS"/>
</dbReference>
<feature type="domain" description="Protein kinase" evidence="8">
    <location>
        <begin position="118"/>
        <end position="379"/>
    </location>
</feature>
<dbReference type="GO" id="GO:0005524">
    <property type="term" value="F:ATP binding"/>
    <property type="evidence" value="ECO:0007669"/>
    <property type="project" value="UniProtKB-UniRule"/>
</dbReference>